<accession>A0A0R2CTU7</accession>
<organism evidence="1 2">
    <name type="scientific">Loigolactobacillus rennini DSM 20253</name>
    <dbReference type="NCBI Taxonomy" id="1423796"/>
    <lineage>
        <taxon>Bacteria</taxon>
        <taxon>Bacillati</taxon>
        <taxon>Bacillota</taxon>
        <taxon>Bacilli</taxon>
        <taxon>Lactobacillales</taxon>
        <taxon>Lactobacillaceae</taxon>
        <taxon>Loigolactobacillus</taxon>
    </lineage>
</organism>
<dbReference type="PATRIC" id="fig|1423796.3.peg.135"/>
<reference evidence="1 2" key="1">
    <citation type="journal article" date="2015" name="Genome Announc.">
        <title>Expanding the biotechnology potential of lactobacilli through comparative genomics of 213 strains and associated genera.</title>
        <authorList>
            <person name="Sun Z."/>
            <person name="Harris H.M."/>
            <person name="McCann A."/>
            <person name="Guo C."/>
            <person name="Argimon S."/>
            <person name="Zhang W."/>
            <person name="Yang X."/>
            <person name="Jeffery I.B."/>
            <person name="Cooney J.C."/>
            <person name="Kagawa T.F."/>
            <person name="Liu W."/>
            <person name="Song Y."/>
            <person name="Salvetti E."/>
            <person name="Wrobel A."/>
            <person name="Rasinkangas P."/>
            <person name="Parkhill J."/>
            <person name="Rea M.C."/>
            <person name="O'Sullivan O."/>
            <person name="Ritari J."/>
            <person name="Douillard F.P."/>
            <person name="Paul Ross R."/>
            <person name="Yang R."/>
            <person name="Briner A.E."/>
            <person name="Felis G.E."/>
            <person name="de Vos W.M."/>
            <person name="Barrangou R."/>
            <person name="Klaenhammer T.R."/>
            <person name="Caufield P.W."/>
            <person name="Cui Y."/>
            <person name="Zhang H."/>
            <person name="O'Toole P.W."/>
        </authorList>
    </citation>
    <scope>NUCLEOTIDE SEQUENCE [LARGE SCALE GENOMIC DNA]</scope>
    <source>
        <strain evidence="1 2">DSM 20253</strain>
    </source>
</reference>
<dbReference type="EMBL" id="AYYI01000080">
    <property type="protein sequence ID" value="KRM94837.1"/>
    <property type="molecule type" value="Genomic_DNA"/>
</dbReference>
<name>A0A0R2CTU7_9LACO</name>
<evidence type="ECO:0000313" key="2">
    <source>
        <dbReference type="Proteomes" id="UP000051638"/>
    </source>
</evidence>
<dbReference type="STRING" id="1423796.FC24_GL000130"/>
<dbReference type="AlphaFoldDB" id="A0A0R2CTU7"/>
<evidence type="ECO:0000313" key="1">
    <source>
        <dbReference type="EMBL" id="KRM94837.1"/>
    </source>
</evidence>
<evidence type="ECO:0008006" key="3">
    <source>
        <dbReference type="Google" id="ProtNLM"/>
    </source>
</evidence>
<protein>
    <recommendedName>
        <fullName evidence="3">Phage protein</fullName>
    </recommendedName>
</protein>
<dbReference type="RefSeq" id="WP_420805258.1">
    <property type="nucleotide sequence ID" value="NZ_AYYI01000080.1"/>
</dbReference>
<dbReference type="Proteomes" id="UP000051638">
    <property type="component" value="Unassembled WGS sequence"/>
</dbReference>
<gene>
    <name evidence="1" type="ORF">FC24_GL000130</name>
</gene>
<keyword evidence="2" id="KW-1185">Reference proteome</keyword>
<comment type="caution">
    <text evidence="1">The sequence shown here is derived from an EMBL/GenBank/DDBJ whole genome shotgun (WGS) entry which is preliminary data.</text>
</comment>
<sequence length="105" mass="12000">MDLIAHIQQDQAQRQALVDWRHNQEAIQLLAAVAESYRRSCMKEVKAIKKPIPVTAFQAETALDIKTLEGIMHANIGDWIITGIDGEQWPVKKEIFEKTYDIIRG</sequence>
<proteinExistence type="predicted"/>